<organism evidence="4 5">
    <name type="scientific">Senna tora</name>
    <dbReference type="NCBI Taxonomy" id="362788"/>
    <lineage>
        <taxon>Eukaryota</taxon>
        <taxon>Viridiplantae</taxon>
        <taxon>Streptophyta</taxon>
        <taxon>Embryophyta</taxon>
        <taxon>Tracheophyta</taxon>
        <taxon>Spermatophyta</taxon>
        <taxon>Magnoliopsida</taxon>
        <taxon>eudicotyledons</taxon>
        <taxon>Gunneridae</taxon>
        <taxon>Pentapetalae</taxon>
        <taxon>rosids</taxon>
        <taxon>fabids</taxon>
        <taxon>Fabales</taxon>
        <taxon>Fabaceae</taxon>
        <taxon>Caesalpinioideae</taxon>
        <taxon>Cassia clade</taxon>
        <taxon>Senna</taxon>
    </lineage>
</organism>
<dbReference type="OrthoDB" id="1418572at2759"/>
<dbReference type="PANTHER" id="PTHR33116">
    <property type="entry name" value="REVERSE TRANSCRIPTASE ZINC-BINDING DOMAIN-CONTAINING PROTEIN-RELATED-RELATED"/>
    <property type="match status" value="1"/>
</dbReference>
<dbReference type="InterPro" id="IPR026960">
    <property type="entry name" value="RVT-Znf"/>
</dbReference>
<dbReference type="Proteomes" id="UP000634136">
    <property type="component" value="Unassembled WGS sequence"/>
</dbReference>
<accession>A0A835CMS3</accession>
<feature type="compositionally biased region" description="Polar residues" evidence="1">
    <location>
        <begin position="32"/>
        <end position="44"/>
    </location>
</feature>
<protein>
    <submittedName>
        <fullName evidence="4">Ribonuclease H</fullName>
    </submittedName>
</protein>
<dbReference type="CDD" id="cd06222">
    <property type="entry name" value="RNase_H_like"/>
    <property type="match status" value="1"/>
</dbReference>
<comment type="caution">
    <text evidence="4">The sequence shown here is derived from an EMBL/GenBank/DDBJ whole genome shotgun (WGS) entry which is preliminary data.</text>
</comment>
<feature type="region of interest" description="Disordered" evidence="1">
    <location>
        <begin position="1"/>
        <end position="88"/>
    </location>
</feature>
<evidence type="ECO:0000256" key="1">
    <source>
        <dbReference type="SAM" id="MobiDB-lite"/>
    </source>
</evidence>
<dbReference type="EMBL" id="JAAIUW010000001">
    <property type="protein sequence ID" value="KAF7844787.1"/>
    <property type="molecule type" value="Genomic_DNA"/>
</dbReference>
<feature type="domain" description="RNase H type-1" evidence="2">
    <location>
        <begin position="694"/>
        <end position="751"/>
    </location>
</feature>
<dbReference type="GO" id="GO:0004523">
    <property type="term" value="F:RNA-DNA hybrid ribonuclease activity"/>
    <property type="evidence" value="ECO:0007669"/>
    <property type="project" value="InterPro"/>
</dbReference>
<keyword evidence="5" id="KW-1185">Reference proteome</keyword>
<sequence>MELGTPKKDPKQQTNESSENPEPPKEPDPMMISSTKNTDQSSPQIYDANLKNGHKPTYNQKEKPPNHTKKKTPPKGSSSGKSANRGNHFPMLVNTEAKCLNKPNRPFRFEACWMQHKDFKKLLKEEWNKEAELDKMLEKFKGSLKHWNKNVFGNVMKRKKNLINRLSGIQLAKEKNFNPYLVDLEKRIFQELEEVLNQEETIWFQKARCQWIKDGDQNTKYYHTKAINRRRRNKILMLKNENGVWTEDLDEIKDNVVSFFKKLFSEEQQVRQFANFNDYWPSINNNEWEAINTPFTEEEITKAIRAGKVSKWEKREVIKYLGANLIHGRHTKQKYRHIIDKIQSKLAGWKASCLSLVGRATLAQTAISAIPMYYMQHSILPQGVVNEIEKIERGFLWGSTMEKKRLHQVSWNTICLPKMLGGLGIRSLEAMNKAFIYKLLWQMLNKKNSLWVKVISSKYKIALKPHPSMESKSSDSRMWKELCKLWHEFYNNINWEIGNGSKTKFRKDIWALENESIINQTSGNFNIENSDALVSDFVNPVSLWDMDKLAEAIPCEIIDKILEINPLNPQLGSDQALWKYEKEGMFSTSSAYKTVKKISDKEVNKHWSAIWKCKIQQRQKFLLWRLSHDRLPTRSKTASWSSTNPVNTRWTKPDKDWIKINTDGAVCRVNGKARCGGILRNSDGDWIRGFIAKLECDVTCALKQVIDIHQEDSNLNPILLNIRELIRRRWEVKMKHISRLSNGCADFLAKSSLDLRDNICIINFPPSALVPLIRLDAAHSIPPYPGV</sequence>
<dbReference type="InterPro" id="IPR012337">
    <property type="entry name" value="RNaseH-like_sf"/>
</dbReference>
<dbReference type="GO" id="GO:0003676">
    <property type="term" value="F:nucleic acid binding"/>
    <property type="evidence" value="ECO:0007669"/>
    <property type="project" value="InterPro"/>
</dbReference>
<evidence type="ECO:0000313" key="5">
    <source>
        <dbReference type="Proteomes" id="UP000634136"/>
    </source>
</evidence>
<dbReference type="InterPro" id="IPR044730">
    <property type="entry name" value="RNase_H-like_dom_plant"/>
</dbReference>
<reference evidence="4" key="1">
    <citation type="submission" date="2020-09" db="EMBL/GenBank/DDBJ databases">
        <title>Genome-Enabled Discovery of Anthraquinone Biosynthesis in Senna tora.</title>
        <authorList>
            <person name="Kang S.-H."/>
            <person name="Pandey R.P."/>
            <person name="Lee C.-M."/>
            <person name="Sim J.-S."/>
            <person name="Jeong J.-T."/>
            <person name="Choi B.-S."/>
            <person name="Jung M."/>
            <person name="Ginzburg D."/>
            <person name="Zhao K."/>
            <person name="Won S.Y."/>
            <person name="Oh T.-J."/>
            <person name="Yu Y."/>
            <person name="Kim N.-H."/>
            <person name="Lee O.R."/>
            <person name="Lee T.-H."/>
            <person name="Bashyal P."/>
            <person name="Kim T.-S."/>
            <person name="Lee W.-H."/>
            <person name="Kawkins C."/>
            <person name="Kim C.-K."/>
            <person name="Kim J.S."/>
            <person name="Ahn B.O."/>
            <person name="Rhee S.Y."/>
            <person name="Sohng J.K."/>
        </authorList>
    </citation>
    <scope>NUCLEOTIDE SEQUENCE</scope>
    <source>
        <tissue evidence="4">Leaf</tissue>
    </source>
</reference>
<evidence type="ECO:0000259" key="2">
    <source>
        <dbReference type="Pfam" id="PF13456"/>
    </source>
</evidence>
<evidence type="ECO:0000313" key="4">
    <source>
        <dbReference type="EMBL" id="KAF7844787.1"/>
    </source>
</evidence>
<proteinExistence type="predicted"/>
<name>A0A835CMS3_9FABA</name>
<dbReference type="AlphaFoldDB" id="A0A835CMS3"/>
<feature type="domain" description="Reverse transcriptase zinc-binding" evidence="3">
    <location>
        <begin position="586"/>
        <end position="644"/>
    </location>
</feature>
<evidence type="ECO:0000259" key="3">
    <source>
        <dbReference type="Pfam" id="PF13966"/>
    </source>
</evidence>
<feature type="compositionally biased region" description="Basic and acidic residues" evidence="1">
    <location>
        <begin position="1"/>
        <end position="11"/>
    </location>
</feature>
<gene>
    <name evidence="4" type="ORF">G2W53_001692</name>
</gene>
<dbReference type="PANTHER" id="PTHR33116:SF78">
    <property type="entry name" value="OS12G0587133 PROTEIN"/>
    <property type="match status" value="1"/>
</dbReference>
<dbReference type="InterPro" id="IPR002156">
    <property type="entry name" value="RNaseH_domain"/>
</dbReference>
<dbReference type="Pfam" id="PF13456">
    <property type="entry name" value="RVT_3"/>
    <property type="match status" value="1"/>
</dbReference>
<dbReference type="SUPFAM" id="SSF53098">
    <property type="entry name" value="Ribonuclease H-like"/>
    <property type="match status" value="1"/>
</dbReference>
<dbReference type="Pfam" id="PF13966">
    <property type="entry name" value="zf-RVT"/>
    <property type="match status" value="1"/>
</dbReference>